<evidence type="ECO:0000313" key="4">
    <source>
        <dbReference type="Proteomes" id="UP000184031"/>
    </source>
</evidence>
<dbReference type="Proteomes" id="UP000184031">
    <property type="component" value="Unassembled WGS sequence"/>
</dbReference>
<evidence type="ECO:0000313" key="2">
    <source>
        <dbReference type="EMBL" id="SFB84660.1"/>
    </source>
</evidence>
<dbReference type="Proteomes" id="UP000198940">
    <property type="component" value="Unassembled WGS sequence"/>
</dbReference>
<dbReference type="AlphaFoldDB" id="A0A1M6T176"/>
<sequence length="142" mass="15566">MKRYALIGLVVLISYLSNACSSDDGRGQEIRNYRYEVTGTISVPVQIQYTPTILSPEDALDDVDYEETAMLPWTKEVSLHYLASGVGLSVAVEDGFVGETVSIKIFLEDEQVAVHTAEVAPDGVLVFTVNYYIDGTVTVHSD</sequence>
<dbReference type="STRING" id="1055723.SAMN05216293_1180"/>
<comment type="caution">
    <text evidence="3">The sequence shown here is derived from an EMBL/GenBank/DDBJ whole genome shotgun (WGS) entry which is preliminary data.</text>
</comment>
<dbReference type="RefSeq" id="WP_072877967.1">
    <property type="nucleotide sequence ID" value="NZ_FOKU01000003.1"/>
</dbReference>
<dbReference type="EMBL" id="FRAT01000003">
    <property type="protein sequence ID" value="SHK50691.1"/>
    <property type="molecule type" value="Genomic_DNA"/>
</dbReference>
<keyword evidence="5" id="KW-1185">Reference proteome</keyword>
<keyword evidence="1" id="KW-0732">Signal</keyword>
<dbReference type="InterPro" id="IPR038468">
    <property type="entry name" value="MmpS_C"/>
</dbReference>
<dbReference type="Gene3D" id="2.60.40.2880">
    <property type="entry name" value="MmpS1-5, C-terminal soluble domain"/>
    <property type="match status" value="1"/>
</dbReference>
<protein>
    <submittedName>
        <fullName evidence="3">Uncharacterized protein</fullName>
    </submittedName>
</protein>
<dbReference type="OrthoDB" id="1495819at2"/>
<evidence type="ECO:0000313" key="5">
    <source>
        <dbReference type="Proteomes" id="UP000198940"/>
    </source>
</evidence>
<name>A0A1M6T176_9FLAO</name>
<evidence type="ECO:0000313" key="3">
    <source>
        <dbReference type="EMBL" id="SHK50691.1"/>
    </source>
</evidence>
<gene>
    <name evidence="2" type="ORF">SAMN04487891_10319</name>
    <name evidence="3" type="ORF">SAMN05216293_1180</name>
</gene>
<proteinExistence type="predicted"/>
<evidence type="ECO:0000256" key="1">
    <source>
        <dbReference type="SAM" id="SignalP"/>
    </source>
</evidence>
<dbReference type="EMBL" id="FOKU01000003">
    <property type="protein sequence ID" value="SFB84660.1"/>
    <property type="molecule type" value="Genomic_DNA"/>
</dbReference>
<organism evidence="3 4">
    <name type="scientific">Flagellimonas taeanensis</name>
    <dbReference type="NCBI Taxonomy" id="1005926"/>
    <lineage>
        <taxon>Bacteria</taxon>
        <taxon>Pseudomonadati</taxon>
        <taxon>Bacteroidota</taxon>
        <taxon>Flavobacteriia</taxon>
        <taxon>Flavobacteriales</taxon>
        <taxon>Flavobacteriaceae</taxon>
        <taxon>Flagellimonas</taxon>
    </lineage>
</organism>
<accession>A0A1M6T176</accession>
<feature type="signal peptide" evidence="1">
    <location>
        <begin position="1"/>
        <end position="19"/>
    </location>
</feature>
<feature type="chain" id="PRO_5009920988" evidence="1">
    <location>
        <begin position="20"/>
        <end position="142"/>
    </location>
</feature>
<reference evidence="3 4" key="1">
    <citation type="submission" date="2016-11" db="EMBL/GenBank/DDBJ databases">
        <authorList>
            <person name="Varghese N."/>
            <person name="Submissions S."/>
        </authorList>
    </citation>
    <scope>NUCLEOTIDE SEQUENCE [LARGE SCALE GENOMIC DNA]</scope>
    <source>
        <strain evidence="3 4">CGMCC 1.12174</strain>
        <strain evidence="2 5">DSM 26351</strain>
    </source>
</reference>